<dbReference type="SUPFAM" id="SSF75445">
    <property type="entry name" value="D-ribose-5-phosphate isomerase (RpiA), lid domain"/>
    <property type="match status" value="1"/>
</dbReference>
<reference evidence="9 10" key="1">
    <citation type="submission" date="2023-01" db="EMBL/GenBank/DDBJ databases">
        <title>Analysis of 21 Apiospora genomes using comparative genomics revels a genus with tremendous synthesis potential of carbohydrate active enzymes and secondary metabolites.</title>
        <authorList>
            <person name="Sorensen T."/>
        </authorList>
    </citation>
    <scope>NUCLEOTIDE SEQUENCE [LARGE SCALE GENOMIC DNA]</scope>
    <source>
        <strain evidence="9 10">CBS 83171</strain>
    </source>
</reference>
<evidence type="ECO:0000256" key="8">
    <source>
        <dbReference type="ARBA" id="ARBA00032273"/>
    </source>
</evidence>
<comment type="caution">
    <text evidence="9">The sequence shown here is derived from an EMBL/GenBank/DDBJ whole genome shotgun (WGS) entry which is preliminary data.</text>
</comment>
<evidence type="ECO:0000256" key="5">
    <source>
        <dbReference type="ARBA" id="ARBA00019150"/>
    </source>
</evidence>
<protein>
    <recommendedName>
        <fullName evidence="5">Ribose-5-phosphate isomerase</fullName>
        <ecNumber evidence="4">5.3.1.6</ecNumber>
    </recommendedName>
    <alternativeName>
        <fullName evidence="8">D-ribose-5-phosphate ketol-isomerase</fullName>
    </alternativeName>
    <alternativeName>
        <fullName evidence="7">Phosphoriboisomerase</fullName>
    </alternativeName>
</protein>
<evidence type="ECO:0000256" key="4">
    <source>
        <dbReference type="ARBA" id="ARBA00011959"/>
    </source>
</evidence>
<evidence type="ECO:0000256" key="3">
    <source>
        <dbReference type="ARBA" id="ARBA00008088"/>
    </source>
</evidence>
<comment type="catalytic activity">
    <reaction evidence="1">
        <text>aldehydo-D-ribose 5-phosphate = D-ribulose 5-phosphate</text>
        <dbReference type="Rhea" id="RHEA:14657"/>
        <dbReference type="ChEBI" id="CHEBI:58121"/>
        <dbReference type="ChEBI" id="CHEBI:58273"/>
        <dbReference type="EC" id="5.3.1.6"/>
    </reaction>
</comment>
<name>A0ABR1UQE7_9PEZI</name>
<organism evidence="9 10">
    <name type="scientific">Apiospora saccharicola</name>
    <dbReference type="NCBI Taxonomy" id="335842"/>
    <lineage>
        <taxon>Eukaryota</taxon>
        <taxon>Fungi</taxon>
        <taxon>Dikarya</taxon>
        <taxon>Ascomycota</taxon>
        <taxon>Pezizomycotina</taxon>
        <taxon>Sordariomycetes</taxon>
        <taxon>Xylariomycetidae</taxon>
        <taxon>Amphisphaeriales</taxon>
        <taxon>Apiosporaceae</taxon>
        <taxon>Apiospora</taxon>
    </lineage>
</organism>
<accession>A0ABR1UQE7</accession>
<evidence type="ECO:0000313" key="10">
    <source>
        <dbReference type="Proteomes" id="UP001446871"/>
    </source>
</evidence>
<proteinExistence type="inferred from homology"/>
<dbReference type="CDD" id="cd01398">
    <property type="entry name" value="RPI_A"/>
    <property type="match status" value="1"/>
</dbReference>
<evidence type="ECO:0000256" key="7">
    <source>
        <dbReference type="ARBA" id="ARBA00029734"/>
    </source>
</evidence>
<gene>
    <name evidence="9" type="ORF">PG996_010852</name>
</gene>
<comment type="similarity">
    <text evidence="3">Belongs to the ribose 5-phosphate isomerase family.</text>
</comment>
<dbReference type="EMBL" id="JAQQWM010000006">
    <property type="protein sequence ID" value="KAK8060922.1"/>
    <property type="molecule type" value="Genomic_DNA"/>
</dbReference>
<dbReference type="EC" id="5.3.1.6" evidence="4"/>
<keyword evidence="10" id="KW-1185">Reference proteome</keyword>
<dbReference type="InterPro" id="IPR004788">
    <property type="entry name" value="Ribose5P_isomerase_type_A"/>
</dbReference>
<dbReference type="Gene3D" id="3.40.50.1360">
    <property type="match status" value="1"/>
</dbReference>
<dbReference type="Proteomes" id="UP001446871">
    <property type="component" value="Unassembled WGS sequence"/>
</dbReference>
<dbReference type="InterPro" id="IPR037171">
    <property type="entry name" value="NagB/RpiA_transferase-like"/>
</dbReference>
<dbReference type="GO" id="GO:0016853">
    <property type="term" value="F:isomerase activity"/>
    <property type="evidence" value="ECO:0007669"/>
    <property type="project" value="UniProtKB-KW"/>
</dbReference>
<comment type="pathway">
    <text evidence="2">Carbohydrate degradation; pentose phosphate pathway; D-ribose 5-phosphate from D-ribulose 5-phosphate (non-oxidative stage): step 1/1.</text>
</comment>
<dbReference type="Gene3D" id="3.30.70.260">
    <property type="match status" value="1"/>
</dbReference>
<evidence type="ECO:0000256" key="1">
    <source>
        <dbReference type="ARBA" id="ARBA00001713"/>
    </source>
</evidence>
<dbReference type="Pfam" id="PF06026">
    <property type="entry name" value="Rib_5-P_isom_A"/>
    <property type="match status" value="1"/>
</dbReference>
<dbReference type="SUPFAM" id="SSF100950">
    <property type="entry name" value="NagB/RpiA/CoA transferase-like"/>
    <property type="match status" value="1"/>
</dbReference>
<dbReference type="PANTHER" id="PTHR11934:SF0">
    <property type="entry name" value="RIBOSE-5-PHOSPHATE ISOMERASE"/>
    <property type="match status" value="1"/>
</dbReference>
<evidence type="ECO:0000256" key="2">
    <source>
        <dbReference type="ARBA" id="ARBA00004988"/>
    </source>
</evidence>
<sequence length="299" mass="32559">MSTTKNIVMEPPQPPPVNMAGDLVESAKRAAAQHAVRDHLKSEYTCIGIGSGSTIKYVVDTIAAMPKDTTSKMKFVPTGSQSRDLILDAKLPLLTSETLVLENDYVPGQQYIDVCFDGADEVDSELNCIKGGGACHFEEKFVAVLSKRFICVADYRKKVPNLLTNWPGIPVEVMPRRTEYVRRELISMGSRKPYVRSGLPGKAGPVVTDNGMNLIDAPFPPLLLNSEREREDPSKGLYTVESLSKSIGALEGVIGVGIFSGPTGPEAKDQRKRGGQKPVMVYFGMEDGSVQTLESTNQH</sequence>
<evidence type="ECO:0000313" key="9">
    <source>
        <dbReference type="EMBL" id="KAK8060922.1"/>
    </source>
</evidence>
<evidence type="ECO:0000256" key="6">
    <source>
        <dbReference type="ARBA" id="ARBA00023235"/>
    </source>
</evidence>
<dbReference type="NCBIfam" id="TIGR00021">
    <property type="entry name" value="rpiA"/>
    <property type="match status" value="1"/>
</dbReference>
<dbReference type="PANTHER" id="PTHR11934">
    <property type="entry name" value="RIBOSE-5-PHOSPHATE ISOMERASE"/>
    <property type="match status" value="1"/>
</dbReference>
<keyword evidence="6 9" id="KW-0413">Isomerase</keyword>